<evidence type="ECO:0000256" key="6">
    <source>
        <dbReference type="SAM" id="Phobius"/>
    </source>
</evidence>
<dbReference type="GO" id="GO:0005886">
    <property type="term" value="C:plasma membrane"/>
    <property type="evidence" value="ECO:0007669"/>
    <property type="project" value="TreeGrafter"/>
</dbReference>
<dbReference type="InterPro" id="IPR050222">
    <property type="entry name" value="MATE_MdtK"/>
</dbReference>
<dbReference type="PANTHER" id="PTHR43298">
    <property type="entry name" value="MULTIDRUG RESISTANCE PROTEIN NORM-RELATED"/>
    <property type="match status" value="1"/>
</dbReference>
<evidence type="ECO:0000313" key="7">
    <source>
        <dbReference type="EMBL" id="MSS57273.1"/>
    </source>
</evidence>
<gene>
    <name evidence="7" type="ORF">FYJ55_10565</name>
</gene>
<proteinExistence type="inferred from homology"/>
<protein>
    <recommendedName>
        <fullName evidence="3">Probable multidrug resistance protein NorM</fullName>
    </recommendedName>
    <alternativeName>
        <fullName evidence="5">Multidrug-efflux transporter</fullName>
    </alternativeName>
</protein>
<keyword evidence="8" id="KW-1185">Reference proteome</keyword>
<feature type="transmembrane region" description="Helical" evidence="6">
    <location>
        <begin position="80"/>
        <end position="100"/>
    </location>
</feature>
<feature type="transmembrane region" description="Helical" evidence="6">
    <location>
        <begin position="139"/>
        <end position="160"/>
    </location>
</feature>
<feature type="transmembrane region" description="Helical" evidence="6">
    <location>
        <begin position="6"/>
        <end position="27"/>
    </location>
</feature>
<dbReference type="GO" id="GO:0015297">
    <property type="term" value="F:antiporter activity"/>
    <property type="evidence" value="ECO:0007669"/>
    <property type="project" value="InterPro"/>
</dbReference>
<dbReference type="EMBL" id="VUMR01000120">
    <property type="protein sequence ID" value="MSS57273.1"/>
    <property type="molecule type" value="Genomic_DNA"/>
</dbReference>
<evidence type="ECO:0000313" key="8">
    <source>
        <dbReference type="Proteomes" id="UP000434241"/>
    </source>
</evidence>
<evidence type="ECO:0000256" key="2">
    <source>
        <dbReference type="ARBA" id="ARBA00010199"/>
    </source>
</evidence>
<dbReference type="Pfam" id="PF01554">
    <property type="entry name" value="MatE"/>
    <property type="match status" value="1"/>
</dbReference>
<dbReference type="AlphaFoldDB" id="A0A6N7V4P5"/>
<comment type="similarity">
    <text evidence="2">Belongs to the multi antimicrobial extrusion (MATE) (TC 2.A.66.1) family.</text>
</comment>
<evidence type="ECO:0000256" key="3">
    <source>
        <dbReference type="ARBA" id="ARBA00020268"/>
    </source>
</evidence>
<organism evidence="7 8">
    <name type="scientific">Holdemanella porci</name>
    <dbReference type="NCBI Taxonomy" id="2652276"/>
    <lineage>
        <taxon>Bacteria</taxon>
        <taxon>Bacillati</taxon>
        <taxon>Bacillota</taxon>
        <taxon>Erysipelotrichia</taxon>
        <taxon>Erysipelotrichales</taxon>
        <taxon>Erysipelotrichaceae</taxon>
        <taxon>Holdemanella</taxon>
    </lineage>
</organism>
<sequence>MGSLVFLIVGFFNGFATGASVIVANAIGAQDENRTKKAVYTTATFGIILGLIMTVSGYALTDQMLMWMGLPKEVFSFSSIYLKIYFLGGFSLVLYNMLVGIIRAGGDAKHPLYYLIVSSILNVILDIIFIAVFKIGVAGAAWATIISEFASMFLCAVQLAREESILHISWLHLSLDFENLKQICIYGLPTGLQGCVIDFANVMIQSYINSFSAAAIAGIGAYSKVEGFIFLPEISFGLTDTLVIC</sequence>
<accession>A0A6N7V4P5</accession>
<keyword evidence="6" id="KW-0472">Membrane</keyword>
<reference evidence="7 8" key="1">
    <citation type="submission" date="2019-08" db="EMBL/GenBank/DDBJ databases">
        <title>In-depth cultivation of the pig gut microbiome towards novel bacterial diversity and tailored functional studies.</title>
        <authorList>
            <person name="Wylensek D."/>
            <person name="Hitch T.C.A."/>
            <person name="Clavel T."/>
        </authorList>
    </citation>
    <scope>NUCLEOTIDE SEQUENCE [LARGE SCALE GENOMIC DNA]</scope>
    <source>
        <strain evidence="7 8">LKV-472-APC-3</strain>
    </source>
</reference>
<comment type="function">
    <text evidence="1">Multidrug efflux pump.</text>
</comment>
<name>A0A6N7V4P5_9FIRM</name>
<evidence type="ECO:0000256" key="4">
    <source>
        <dbReference type="ARBA" id="ARBA00022448"/>
    </source>
</evidence>
<dbReference type="Proteomes" id="UP000434241">
    <property type="component" value="Unassembled WGS sequence"/>
</dbReference>
<evidence type="ECO:0000256" key="5">
    <source>
        <dbReference type="ARBA" id="ARBA00031636"/>
    </source>
</evidence>
<keyword evidence="6" id="KW-0812">Transmembrane</keyword>
<comment type="caution">
    <text evidence="7">The sequence shown here is derived from an EMBL/GenBank/DDBJ whole genome shotgun (WGS) entry which is preliminary data.</text>
</comment>
<keyword evidence="6" id="KW-1133">Transmembrane helix</keyword>
<dbReference type="GO" id="GO:0042910">
    <property type="term" value="F:xenobiotic transmembrane transporter activity"/>
    <property type="evidence" value="ECO:0007669"/>
    <property type="project" value="InterPro"/>
</dbReference>
<feature type="transmembrane region" description="Helical" evidence="6">
    <location>
        <begin position="112"/>
        <end position="133"/>
    </location>
</feature>
<dbReference type="InterPro" id="IPR002528">
    <property type="entry name" value="MATE_fam"/>
</dbReference>
<keyword evidence="4" id="KW-0813">Transport</keyword>
<feature type="transmembrane region" description="Helical" evidence="6">
    <location>
        <begin position="39"/>
        <end position="60"/>
    </location>
</feature>
<evidence type="ECO:0000256" key="1">
    <source>
        <dbReference type="ARBA" id="ARBA00003408"/>
    </source>
</evidence>
<dbReference type="PANTHER" id="PTHR43298:SF2">
    <property type="entry name" value="FMN_FAD EXPORTER YEEO-RELATED"/>
    <property type="match status" value="1"/>
</dbReference>